<reference evidence="1" key="1">
    <citation type="submission" date="2023-04" db="EMBL/GenBank/DDBJ databases">
        <title>Draft Genome sequencing of Naganishia species isolated from polar environments using Oxford Nanopore Technology.</title>
        <authorList>
            <person name="Leo P."/>
            <person name="Venkateswaran K."/>
        </authorList>
    </citation>
    <scope>NUCLEOTIDE SEQUENCE</scope>
    <source>
        <strain evidence="1">MNA-CCFEE 5261</strain>
    </source>
</reference>
<evidence type="ECO:0000313" key="1">
    <source>
        <dbReference type="EMBL" id="KAJ9112047.1"/>
    </source>
</evidence>
<dbReference type="EMBL" id="JASBWR010000006">
    <property type="protein sequence ID" value="KAJ9112047.1"/>
    <property type="molecule type" value="Genomic_DNA"/>
</dbReference>
<dbReference type="Proteomes" id="UP001241377">
    <property type="component" value="Unassembled WGS sequence"/>
</dbReference>
<keyword evidence="2" id="KW-1185">Reference proteome</keyword>
<protein>
    <submittedName>
        <fullName evidence="1">Uncharacterized protein</fullName>
    </submittedName>
</protein>
<accession>A0ACC2WLV5</accession>
<comment type="caution">
    <text evidence="1">The sequence shown here is derived from an EMBL/GenBank/DDBJ whole genome shotgun (WGS) entry which is preliminary data.</text>
</comment>
<evidence type="ECO:0000313" key="2">
    <source>
        <dbReference type="Proteomes" id="UP001241377"/>
    </source>
</evidence>
<gene>
    <name evidence="1" type="ORF">QFC19_000970</name>
</gene>
<name>A0ACC2WLV5_9TREE</name>
<proteinExistence type="predicted"/>
<sequence length="458" mass="49767">MTTSPKVGTPQPVAPAAGSPAASVGPAALLEKRASSIGWYFIELYYGFFNDGIDNIHKLYHPQASVSHLSFPSDNSEKVLHQAVGIDAIRKRFTKIEPAVNRIVISSADIQVCLQDKILIVVYGEWSRDNGPFWQFSQTFLLCPGKRETILDLANDVLRFVDYNLFSTGKEEEEKTEKTETTEKTEGEKPEAEKVDKRGEKPALTAEKPAEKSISETKSESDKPTAEKTRAEPEPSAESALEQADSVPSGSTGDAETAPSSVEPETQQESGKGETNNDADHSAESEQTSAPEEKGPLTWAALAATAKESRAQAAKPAPRKVSTPSAVSSPPASGSAAASVAGNGVLSGNGKYKKEDWFPIYIRGVKDVEENSLRDHLTKNFGPIKFLKSNMNIALCDFQDAESQRRALNAKETTVDGIAILLEVRELKANVKAFKAQKEKTDFKKKVDKKAPKKKGRD</sequence>
<organism evidence="1 2">
    <name type="scientific">Naganishia cerealis</name>
    <dbReference type="NCBI Taxonomy" id="610337"/>
    <lineage>
        <taxon>Eukaryota</taxon>
        <taxon>Fungi</taxon>
        <taxon>Dikarya</taxon>
        <taxon>Basidiomycota</taxon>
        <taxon>Agaricomycotina</taxon>
        <taxon>Tremellomycetes</taxon>
        <taxon>Filobasidiales</taxon>
        <taxon>Filobasidiaceae</taxon>
        <taxon>Naganishia</taxon>
    </lineage>
</organism>